<name>A0ABM1A0W4_APLCA</name>
<sequence length="914" mass="102673">MASRSESGASSPRAGLVTCPTCEYSVPQAPGKKRTICPNCGNFYSKEAAEIATSFQRSSRSRASNKQNNEQPQHSSQQRKPPESSGGNENRSRSGGRLGTISSFFQNLTPNSRRSSREARSESTSPFETSNAGAKDSLPPIDSNSRSHLTSRNGTPSYYSSNNSNSKTGATDGAGGQGSPCGENCIHHKKSSNSRRGQREEDNSHSHHHHHHHCGSHHPQKNSLSPRVLNSGPSRSSSTPSKSSGDINGDNHDEVVGPVRTKTVEQLKADFVTAKETGNWRILLDFYSMTFDSFVELNAAFKRDPTKDYRTTEDPGLKFDFISLVYDILIKTPQGLQKEVLKAVINSLLKDKRSRDGRIWPHSKDDLRAFLILVQNPQFSNQTAYVIFAHLLRQIAALSDHDHHYLVHWLKRLKQDRFRPVVERIHNFISVRLFPSKPEDLPPLSKCSWWIPSATKVLALFNAANNLMLPPIVTYTEFYNSTLDHLDLMAEYYAWQNPSSHAGFSFCQYPFILSIAAKRTVLQKDSEQQMIIMARKSLVAKVQRRQLPDIGMLFLNLTVRRSHLVSDSLNEIAQKQHDLKKKLKVSFTGEPGLDMGGLTKEWFLLLVRQIFLTDYGMFTYDKHAGVHWFSPNPCDNYQEFNLVGVLMGLAVYNSINLDIRFPPVCYRKLLSPAVVPFNNPRATVGISPVTMHDLKAIQPGVAKGLQELLDYDGDVEDVFCLNFEVVTSNVGTTKTSPLKPNGENIPVTNENKKEYVQLYIEWVLNNSIYAQFQAFYHGFHSVCASNALIMLRPEEVETLVCGSPTLVMEDLKKVTVYDGYTAQNPTIRYFWDVVLNLPLETQKRLLLFATGSDRIPIGGISEMTFKISRIDDLKLLPMSHTCFNQLVLPPYKNKKVLKQKLITAISNAEGFGLE</sequence>
<evidence type="ECO:0000256" key="3">
    <source>
        <dbReference type="ARBA" id="ARBA00022679"/>
    </source>
</evidence>
<feature type="compositionally biased region" description="Polar residues" evidence="6">
    <location>
        <begin position="53"/>
        <end position="79"/>
    </location>
</feature>
<feature type="active site" description="Glycyl thioester intermediate" evidence="5">
    <location>
        <position position="882"/>
    </location>
</feature>
<dbReference type="InterPro" id="IPR000569">
    <property type="entry name" value="HECT_dom"/>
</dbReference>
<dbReference type="GeneID" id="101859018"/>
<feature type="compositionally biased region" description="Polar residues" evidence="6">
    <location>
        <begin position="142"/>
        <end position="156"/>
    </location>
</feature>
<feature type="compositionally biased region" description="Low complexity" evidence="6">
    <location>
        <begin position="83"/>
        <end position="95"/>
    </location>
</feature>
<dbReference type="Proteomes" id="UP000694888">
    <property type="component" value="Unplaced"/>
</dbReference>
<keyword evidence="8" id="KW-1185">Reference proteome</keyword>
<evidence type="ECO:0000313" key="9">
    <source>
        <dbReference type="RefSeq" id="XP_012938556.1"/>
    </source>
</evidence>
<evidence type="ECO:0000256" key="4">
    <source>
        <dbReference type="ARBA" id="ARBA00022786"/>
    </source>
</evidence>
<evidence type="ECO:0000259" key="7">
    <source>
        <dbReference type="PROSITE" id="PS50237"/>
    </source>
</evidence>
<feature type="compositionally biased region" description="Polar residues" evidence="6">
    <location>
        <begin position="100"/>
        <end position="111"/>
    </location>
</feature>
<dbReference type="SUPFAM" id="SSF56204">
    <property type="entry name" value="Hect, E3 ligase catalytic domain"/>
    <property type="match status" value="1"/>
</dbReference>
<feature type="compositionally biased region" description="Basic residues" evidence="6">
    <location>
        <begin position="206"/>
        <end position="220"/>
    </location>
</feature>
<dbReference type="PANTHER" id="PTHR45700">
    <property type="entry name" value="UBIQUITIN-PROTEIN LIGASE E3C"/>
    <property type="match status" value="1"/>
</dbReference>
<dbReference type="PROSITE" id="PS50237">
    <property type="entry name" value="HECT"/>
    <property type="match status" value="1"/>
</dbReference>
<accession>A0ABM1A0W4</accession>
<feature type="compositionally biased region" description="Low complexity" evidence="6">
    <location>
        <begin position="157"/>
        <end position="166"/>
    </location>
</feature>
<feature type="compositionally biased region" description="Low complexity" evidence="6">
    <location>
        <begin position="231"/>
        <end position="245"/>
    </location>
</feature>
<dbReference type="PANTHER" id="PTHR45700:SF9">
    <property type="entry name" value="HECT-TYPE E3 UBIQUITIN TRANSFERASE"/>
    <property type="match status" value="1"/>
</dbReference>
<evidence type="ECO:0000256" key="1">
    <source>
        <dbReference type="ARBA" id="ARBA00000885"/>
    </source>
</evidence>
<gene>
    <name evidence="9" type="primary">LOC101859018</name>
</gene>
<evidence type="ECO:0000256" key="5">
    <source>
        <dbReference type="PROSITE-ProRule" id="PRU00104"/>
    </source>
</evidence>
<dbReference type="Gene3D" id="3.30.2160.10">
    <property type="entry name" value="Hect, E3 ligase catalytic domain"/>
    <property type="match status" value="1"/>
</dbReference>
<keyword evidence="4 5" id="KW-0833">Ubl conjugation pathway</keyword>
<dbReference type="Gene3D" id="3.30.2410.10">
    <property type="entry name" value="Hect, E3 ligase catalytic domain"/>
    <property type="match status" value="1"/>
</dbReference>
<dbReference type="Gene3D" id="3.90.1750.10">
    <property type="entry name" value="Hect, E3 ligase catalytic domains"/>
    <property type="match status" value="1"/>
</dbReference>
<feature type="region of interest" description="Disordered" evidence="6">
    <location>
        <begin position="1"/>
        <end position="39"/>
    </location>
</feature>
<evidence type="ECO:0000256" key="6">
    <source>
        <dbReference type="SAM" id="MobiDB-lite"/>
    </source>
</evidence>
<feature type="domain" description="HECT" evidence="7">
    <location>
        <begin position="575"/>
        <end position="914"/>
    </location>
</feature>
<reference evidence="9" key="1">
    <citation type="submission" date="2025-08" db="UniProtKB">
        <authorList>
            <consortium name="RefSeq"/>
        </authorList>
    </citation>
    <scope>IDENTIFICATION</scope>
</reference>
<feature type="region of interest" description="Disordered" evidence="6">
    <location>
        <begin position="52"/>
        <end position="255"/>
    </location>
</feature>
<protein>
    <recommendedName>
        <fullName evidence="2">HECT-type E3 ubiquitin transferase</fullName>
        <ecNumber evidence="2">2.3.2.26</ecNumber>
    </recommendedName>
</protein>
<dbReference type="SMART" id="SM00119">
    <property type="entry name" value="HECTc"/>
    <property type="match status" value="1"/>
</dbReference>
<dbReference type="InterPro" id="IPR035983">
    <property type="entry name" value="Hect_E3_ubiquitin_ligase"/>
</dbReference>
<proteinExistence type="predicted"/>
<evidence type="ECO:0000256" key="2">
    <source>
        <dbReference type="ARBA" id="ARBA00012485"/>
    </source>
</evidence>
<evidence type="ECO:0000313" key="8">
    <source>
        <dbReference type="Proteomes" id="UP000694888"/>
    </source>
</evidence>
<organism evidence="8 9">
    <name type="scientific">Aplysia californica</name>
    <name type="common">California sea hare</name>
    <dbReference type="NCBI Taxonomy" id="6500"/>
    <lineage>
        <taxon>Eukaryota</taxon>
        <taxon>Metazoa</taxon>
        <taxon>Spiralia</taxon>
        <taxon>Lophotrochozoa</taxon>
        <taxon>Mollusca</taxon>
        <taxon>Gastropoda</taxon>
        <taxon>Heterobranchia</taxon>
        <taxon>Euthyneura</taxon>
        <taxon>Tectipleura</taxon>
        <taxon>Aplysiida</taxon>
        <taxon>Aplysioidea</taxon>
        <taxon>Aplysiidae</taxon>
        <taxon>Aplysia</taxon>
    </lineage>
</organism>
<dbReference type="Pfam" id="PF00632">
    <property type="entry name" value="HECT"/>
    <property type="match status" value="1"/>
</dbReference>
<keyword evidence="3" id="KW-0808">Transferase</keyword>
<dbReference type="InterPro" id="IPR044611">
    <property type="entry name" value="E3A/B/C-like"/>
</dbReference>
<dbReference type="CDD" id="cd00078">
    <property type="entry name" value="HECTc"/>
    <property type="match status" value="1"/>
</dbReference>
<feature type="compositionally biased region" description="Polar residues" evidence="6">
    <location>
        <begin position="1"/>
        <end position="10"/>
    </location>
</feature>
<comment type="catalytic activity">
    <reaction evidence="1">
        <text>S-ubiquitinyl-[E2 ubiquitin-conjugating enzyme]-L-cysteine + [acceptor protein]-L-lysine = [E2 ubiquitin-conjugating enzyme]-L-cysteine + N(6)-ubiquitinyl-[acceptor protein]-L-lysine.</text>
        <dbReference type="EC" id="2.3.2.26"/>
    </reaction>
</comment>
<dbReference type="EC" id="2.3.2.26" evidence="2"/>
<dbReference type="RefSeq" id="XP_012938556.1">
    <property type="nucleotide sequence ID" value="XM_013083102.2"/>
</dbReference>